<dbReference type="EMBL" id="CALTRL010002143">
    <property type="protein sequence ID" value="CAH7674849.1"/>
    <property type="molecule type" value="Genomic_DNA"/>
</dbReference>
<proteinExistence type="predicted"/>
<comment type="caution">
    <text evidence="1">The sequence shown here is derived from an EMBL/GenBank/DDBJ whole genome shotgun (WGS) entry which is preliminary data.</text>
</comment>
<protein>
    <submittedName>
        <fullName evidence="1">Expressed protein</fullName>
    </submittedName>
</protein>
<evidence type="ECO:0000313" key="2">
    <source>
        <dbReference type="Proteomes" id="UP001153365"/>
    </source>
</evidence>
<accession>A0AAV0AXR1</accession>
<dbReference type="Proteomes" id="UP001153365">
    <property type="component" value="Unassembled WGS sequence"/>
</dbReference>
<evidence type="ECO:0000313" key="1">
    <source>
        <dbReference type="EMBL" id="CAH7674849.1"/>
    </source>
</evidence>
<organism evidence="1 2">
    <name type="scientific">Phakopsora pachyrhizi</name>
    <name type="common">Asian soybean rust disease fungus</name>
    <dbReference type="NCBI Taxonomy" id="170000"/>
    <lineage>
        <taxon>Eukaryota</taxon>
        <taxon>Fungi</taxon>
        <taxon>Dikarya</taxon>
        <taxon>Basidiomycota</taxon>
        <taxon>Pucciniomycotina</taxon>
        <taxon>Pucciniomycetes</taxon>
        <taxon>Pucciniales</taxon>
        <taxon>Phakopsoraceae</taxon>
        <taxon>Phakopsora</taxon>
    </lineage>
</organism>
<dbReference type="AlphaFoldDB" id="A0AAV0AXR1"/>
<reference evidence="1" key="1">
    <citation type="submission" date="2022-06" db="EMBL/GenBank/DDBJ databases">
        <authorList>
            <consortium name="SYNGENTA / RWTH Aachen University"/>
        </authorList>
    </citation>
    <scope>NUCLEOTIDE SEQUENCE</scope>
</reference>
<gene>
    <name evidence="1" type="ORF">PPACK8108_LOCUS9779</name>
</gene>
<name>A0AAV0AXR1_PHAPC</name>
<sequence length="155" mass="18245">MTSFLAYVHAFNAIISPGNSKPLSYEELVKHQEDAIEFFFQLHDNVQILCAESKDTKLKHISLQHFTNESDFEEEKQKAMNEILSSNLRSDNAPWLYIELWMIKCRPSLYEIMKHRSNGEKKFRSLTNKVFLLLFSGMYSYTKLIETKQQIRSTI</sequence>
<keyword evidence="2" id="KW-1185">Reference proteome</keyword>